<proteinExistence type="predicted"/>
<evidence type="ECO:0000313" key="2">
    <source>
        <dbReference type="Proteomes" id="UP000008227"/>
    </source>
</evidence>
<keyword evidence="2" id="KW-1185">Reference proteome</keyword>
<dbReference type="Bgee" id="ENSSSCG00000041719">
    <property type="expression patterns" value="Expressed in metanephros cortex and 34 other cell types or tissues"/>
</dbReference>
<evidence type="ECO:0000313" key="1">
    <source>
        <dbReference type="Ensembl" id="ENSSSCP00000067935.1"/>
    </source>
</evidence>
<reference evidence="1" key="3">
    <citation type="submission" date="2025-08" db="UniProtKB">
        <authorList>
            <consortium name="Ensembl"/>
        </authorList>
    </citation>
    <scope>IDENTIFICATION</scope>
</reference>
<dbReference type="GeneTree" id="ENSGT01150000286916"/>
<organism evidence="1 2">
    <name type="scientific">Sus scrofa</name>
    <name type="common">Pig</name>
    <dbReference type="NCBI Taxonomy" id="9823"/>
    <lineage>
        <taxon>Eukaryota</taxon>
        <taxon>Metazoa</taxon>
        <taxon>Chordata</taxon>
        <taxon>Craniata</taxon>
        <taxon>Vertebrata</taxon>
        <taxon>Euteleostomi</taxon>
        <taxon>Mammalia</taxon>
        <taxon>Eutheria</taxon>
        <taxon>Laurasiatheria</taxon>
        <taxon>Artiodactyla</taxon>
        <taxon>Suina</taxon>
        <taxon>Suidae</taxon>
        <taxon>Sus</taxon>
    </lineage>
</organism>
<dbReference type="InParanoid" id="A0A5G2QSM6"/>
<reference evidence="1" key="4">
    <citation type="submission" date="2025-09" db="UniProtKB">
        <authorList>
            <consortium name="Ensembl"/>
        </authorList>
    </citation>
    <scope>IDENTIFICATION</scope>
</reference>
<dbReference type="AlphaFoldDB" id="A0A5G2QSM6"/>
<dbReference type="Proteomes" id="UP000008227">
    <property type="component" value="Chromosome 7"/>
</dbReference>
<reference evidence="2" key="1">
    <citation type="submission" date="2009-11" db="EMBL/GenBank/DDBJ databases">
        <authorList>
            <consortium name="Porcine genome sequencing project"/>
        </authorList>
    </citation>
    <scope>NUCLEOTIDE SEQUENCE [LARGE SCALE GENOMIC DNA]</scope>
    <source>
        <strain evidence="2">Duroc</strain>
    </source>
</reference>
<dbReference type="Ensembl" id="ENSSSCT00000082720.2">
    <property type="protein sequence ID" value="ENSSSCP00000067935.1"/>
    <property type="gene ID" value="ENSSSCG00000041719.2"/>
</dbReference>
<reference evidence="1" key="2">
    <citation type="journal article" date="2020" name="Gigascience">
        <title>An improved pig reference genome sequence to enable pig genetics and genomics research.</title>
        <authorList>
            <person name="Warr A."/>
            <person name="Affara N."/>
            <person name="Aken B."/>
            <person name="Beiki H."/>
            <person name="Bickhart D.M."/>
            <person name="Billis K."/>
            <person name="Chow W."/>
            <person name="Eory L."/>
            <person name="Finlayson H.A."/>
            <person name="Flicek P."/>
            <person name="Giron C.G."/>
            <person name="Griffin D.K."/>
            <person name="Hall R."/>
            <person name="Hannum G."/>
            <person name="Hourlier T."/>
            <person name="Howe K."/>
            <person name="Hume D.A."/>
            <person name="Izuogu O."/>
            <person name="Kim K."/>
            <person name="Koren S."/>
            <person name="Liu H."/>
            <person name="Manchanda N."/>
            <person name="Martin F.J."/>
            <person name="Nonneman D.J."/>
            <person name="O'Connor R.E."/>
            <person name="Phillippy A.M."/>
            <person name="Rohrer G.A."/>
            <person name="Rosen B.D."/>
            <person name="Rund L.A."/>
            <person name="Sargent C.A."/>
            <person name="Schook L.B."/>
            <person name="Schroeder S.G."/>
            <person name="Schwartz A.S."/>
            <person name="Skinner B.M."/>
            <person name="Talbot R."/>
            <person name="Tseng E."/>
            <person name="Tuggle C.K."/>
            <person name="Watson M."/>
            <person name="Smith T.P.L."/>
            <person name="Archibald A.L."/>
        </authorList>
    </citation>
    <scope>NUCLEOTIDE SEQUENCE [LARGE SCALE GENOMIC DNA]</scope>
    <source>
        <strain evidence="1">Duroc</strain>
    </source>
</reference>
<accession>A0A5G2QSM6</accession>
<name>A0A5G2QSM6_PIG</name>
<protein>
    <submittedName>
        <fullName evidence="1">Uncharacterized protein</fullName>
    </submittedName>
</protein>
<sequence length="202" mass="23600">MAKRHMKRCSTSLIIREMQMKTTMRYHLTLVRMTIINKSTKNKCQRRGGETGILLHCKLVQLLWKTVWRYLTKLNIEIPYDQTIPLWGIYPDRTFIQKDTDTVFIAALFTTAKTRKQTKCPSIDGWIHKMISLSWHLIYSTNEHIFIKETNSWTGEQTCGCQRGGSGMAWEFAVNICKLLHLEWISNERSCCMPQGTISDHL</sequence>